<dbReference type="EMBL" id="CARXXK010001804">
    <property type="protein sequence ID" value="CAI6377590.1"/>
    <property type="molecule type" value="Genomic_DNA"/>
</dbReference>
<sequence length="108" mass="12844">MAESDHRAHRSRQLYQKVNGMRKGYKGHDKFIRSKDGELITTKMEITERWAEYFEQLLNGEDPEEIFDCIQEPSNNSEYETPTIQEVKIQIKRLKTINHLTKLVYKAK</sequence>
<keyword evidence="2" id="KW-1185">Reference proteome</keyword>
<dbReference type="Proteomes" id="UP001160148">
    <property type="component" value="Unassembled WGS sequence"/>
</dbReference>
<dbReference type="AlphaFoldDB" id="A0AAV0Y9N7"/>
<gene>
    <name evidence="1" type="ORF">MEUPH1_LOCUS30824</name>
</gene>
<protein>
    <submittedName>
        <fullName evidence="1">Uncharacterized protein</fullName>
    </submittedName>
</protein>
<comment type="caution">
    <text evidence="1">The sequence shown here is derived from an EMBL/GenBank/DDBJ whole genome shotgun (WGS) entry which is preliminary data.</text>
</comment>
<reference evidence="1 2" key="1">
    <citation type="submission" date="2023-01" db="EMBL/GenBank/DDBJ databases">
        <authorList>
            <person name="Whitehead M."/>
        </authorList>
    </citation>
    <scope>NUCLEOTIDE SEQUENCE [LARGE SCALE GENOMIC DNA]</scope>
</reference>
<accession>A0AAV0Y9N7</accession>
<evidence type="ECO:0000313" key="2">
    <source>
        <dbReference type="Proteomes" id="UP001160148"/>
    </source>
</evidence>
<organism evidence="1 2">
    <name type="scientific">Macrosiphum euphorbiae</name>
    <name type="common">potato aphid</name>
    <dbReference type="NCBI Taxonomy" id="13131"/>
    <lineage>
        <taxon>Eukaryota</taxon>
        <taxon>Metazoa</taxon>
        <taxon>Ecdysozoa</taxon>
        <taxon>Arthropoda</taxon>
        <taxon>Hexapoda</taxon>
        <taxon>Insecta</taxon>
        <taxon>Pterygota</taxon>
        <taxon>Neoptera</taxon>
        <taxon>Paraneoptera</taxon>
        <taxon>Hemiptera</taxon>
        <taxon>Sternorrhyncha</taxon>
        <taxon>Aphidomorpha</taxon>
        <taxon>Aphidoidea</taxon>
        <taxon>Aphididae</taxon>
        <taxon>Macrosiphini</taxon>
        <taxon>Macrosiphum</taxon>
    </lineage>
</organism>
<proteinExistence type="predicted"/>
<evidence type="ECO:0000313" key="1">
    <source>
        <dbReference type="EMBL" id="CAI6377590.1"/>
    </source>
</evidence>
<name>A0AAV0Y9N7_9HEMI</name>